<reference evidence="3" key="2">
    <citation type="submission" date="2015-01" db="EMBL/GenBank/DDBJ databases">
        <title>Evolutionary Origins and Diversification of the Mycorrhizal Mutualists.</title>
        <authorList>
            <consortium name="DOE Joint Genome Institute"/>
            <consortium name="Mycorrhizal Genomics Consortium"/>
            <person name="Kohler A."/>
            <person name="Kuo A."/>
            <person name="Nagy L.G."/>
            <person name="Floudas D."/>
            <person name="Copeland A."/>
            <person name="Barry K.W."/>
            <person name="Cichocki N."/>
            <person name="Veneault-Fourrey C."/>
            <person name="LaButti K."/>
            <person name="Lindquist E.A."/>
            <person name="Lipzen A."/>
            <person name="Lundell T."/>
            <person name="Morin E."/>
            <person name="Murat C."/>
            <person name="Riley R."/>
            <person name="Ohm R."/>
            <person name="Sun H."/>
            <person name="Tunlid A."/>
            <person name="Henrissat B."/>
            <person name="Grigoriev I.V."/>
            <person name="Hibbett D.S."/>
            <person name="Martin F."/>
        </authorList>
    </citation>
    <scope>NUCLEOTIDE SEQUENCE [LARGE SCALE GENOMIC DNA]</scope>
    <source>
        <strain evidence="3">F 1598</strain>
    </source>
</reference>
<keyword evidence="3" id="KW-1185">Reference proteome</keyword>
<feature type="compositionally biased region" description="Acidic residues" evidence="1">
    <location>
        <begin position="15"/>
        <end position="36"/>
    </location>
</feature>
<dbReference type="Proteomes" id="UP000054166">
    <property type="component" value="Unassembled WGS sequence"/>
</dbReference>
<dbReference type="OrthoDB" id="6511194at2759"/>
<reference evidence="2 3" key="1">
    <citation type="submission" date="2014-04" db="EMBL/GenBank/DDBJ databases">
        <authorList>
            <consortium name="DOE Joint Genome Institute"/>
            <person name="Kuo A."/>
            <person name="Tarkka M."/>
            <person name="Buscot F."/>
            <person name="Kohler A."/>
            <person name="Nagy L.G."/>
            <person name="Floudas D."/>
            <person name="Copeland A."/>
            <person name="Barry K.W."/>
            <person name="Cichocki N."/>
            <person name="Veneault-Fourrey C."/>
            <person name="LaButti K."/>
            <person name="Lindquist E.A."/>
            <person name="Lipzen A."/>
            <person name="Lundell T."/>
            <person name="Morin E."/>
            <person name="Murat C."/>
            <person name="Sun H."/>
            <person name="Tunlid A."/>
            <person name="Henrissat B."/>
            <person name="Grigoriev I.V."/>
            <person name="Hibbett D.S."/>
            <person name="Martin F."/>
            <person name="Nordberg H.P."/>
            <person name="Cantor M.N."/>
            <person name="Hua S.X."/>
        </authorList>
    </citation>
    <scope>NUCLEOTIDE SEQUENCE [LARGE SCALE GENOMIC DNA]</scope>
    <source>
        <strain evidence="2 3">F 1598</strain>
    </source>
</reference>
<dbReference type="STRING" id="765440.A0A0C3F7B0"/>
<sequence length="360" mass="39986">MIPMVLSIPGCASDSGEDEVEEGGAGDGNEGDSDDDTTAHEALADINQMLKPPRPKGGGYKECKLPLQLQTRLEWVASLLHVYTDIKSKYAQGSYGSRWMASSLHCAHAQQGGSKRAINLQKWAKALINDRDALPLSLTGTPCDCRIDDEDVAAEVAKALGHTFKLDIVHYTAIPEVRAQRRLKKAIHLVTAQRWMKKMGYWWTKKPHGQSSISGQDCGHQIIKRLSMRHSQMAGLLLFGFMTSPHSMRMIREGASLMVADFISADYGWLTSPDGSERARVLFKAGKAREGYFTNDDIIKHSAAAMDILEKGYPDEEHVLVFYNATTHLKREEDALLAMKMPKFTPKLGENWGVEVVELD</sequence>
<dbReference type="InParanoid" id="A0A0C3F7B0"/>
<name>A0A0C3F7B0_PILCF</name>
<evidence type="ECO:0000313" key="2">
    <source>
        <dbReference type="EMBL" id="KIM80560.1"/>
    </source>
</evidence>
<proteinExistence type="predicted"/>
<evidence type="ECO:0000313" key="3">
    <source>
        <dbReference type="Proteomes" id="UP000054166"/>
    </source>
</evidence>
<dbReference type="HOGENOM" id="CLU_047448_0_0_1"/>
<dbReference type="EMBL" id="KN833003">
    <property type="protein sequence ID" value="KIM80560.1"/>
    <property type="molecule type" value="Genomic_DNA"/>
</dbReference>
<organism evidence="2 3">
    <name type="scientific">Piloderma croceum (strain F 1598)</name>
    <dbReference type="NCBI Taxonomy" id="765440"/>
    <lineage>
        <taxon>Eukaryota</taxon>
        <taxon>Fungi</taxon>
        <taxon>Dikarya</taxon>
        <taxon>Basidiomycota</taxon>
        <taxon>Agaricomycotina</taxon>
        <taxon>Agaricomycetes</taxon>
        <taxon>Agaricomycetidae</taxon>
        <taxon>Atheliales</taxon>
        <taxon>Atheliaceae</taxon>
        <taxon>Piloderma</taxon>
    </lineage>
</organism>
<gene>
    <name evidence="2" type="ORF">PILCRDRAFT_9387</name>
</gene>
<protein>
    <submittedName>
        <fullName evidence="2">Uncharacterized protein</fullName>
    </submittedName>
</protein>
<evidence type="ECO:0000256" key="1">
    <source>
        <dbReference type="SAM" id="MobiDB-lite"/>
    </source>
</evidence>
<dbReference type="AlphaFoldDB" id="A0A0C3F7B0"/>
<accession>A0A0C3F7B0</accession>
<feature type="region of interest" description="Disordered" evidence="1">
    <location>
        <begin position="1"/>
        <end position="39"/>
    </location>
</feature>